<dbReference type="Proteomes" id="UP001139333">
    <property type="component" value="Unassembled WGS sequence"/>
</dbReference>
<dbReference type="Gene3D" id="3.40.190.10">
    <property type="entry name" value="Periplasmic binding protein-like II"/>
    <property type="match status" value="2"/>
</dbReference>
<reference evidence="1" key="1">
    <citation type="submission" date="2022-01" db="EMBL/GenBank/DDBJ databases">
        <title>Whole genome-based taxonomy of the Shewanellaceae.</title>
        <authorList>
            <person name="Martin-Rodriguez A.J."/>
        </authorList>
    </citation>
    <scope>NUCLEOTIDE SEQUENCE</scope>
    <source>
        <strain evidence="1">DSM 16422</strain>
    </source>
</reference>
<name>A0A9X1ZF65_9GAMM</name>
<protein>
    <submittedName>
        <fullName evidence="1">Transporter substrate-binding domain-containing protein</fullName>
    </submittedName>
</protein>
<evidence type="ECO:0000313" key="2">
    <source>
        <dbReference type="Proteomes" id="UP001139333"/>
    </source>
</evidence>
<organism evidence="1 2">
    <name type="scientific">Shewanella gaetbuli</name>
    <dbReference type="NCBI Taxonomy" id="220752"/>
    <lineage>
        <taxon>Bacteria</taxon>
        <taxon>Pseudomonadati</taxon>
        <taxon>Pseudomonadota</taxon>
        <taxon>Gammaproteobacteria</taxon>
        <taxon>Alteromonadales</taxon>
        <taxon>Shewanellaceae</taxon>
        <taxon>Shewanella</taxon>
    </lineage>
</organism>
<dbReference type="SUPFAM" id="SSF53850">
    <property type="entry name" value="Periplasmic binding protein-like II"/>
    <property type="match status" value="1"/>
</dbReference>
<comment type="caution">
    <text evidence="1">The sequence shown here is derived from an EMBL/GenBank/DDBJ whole genome shotgun (WGS) entry which is preliminary data.</text>
</comment>
<evidence type="ECO:0000313" key="1">
    <source>
        <dbReference type="EMBL" id="MCL1141249.1"/>
    </source>
</evidence>
<keyword evidence="2" id="KW-1185">Reference proteome</keyword>
<gene>
    <name evidence="1" type="ORF">L2672_00850</name>
</gene>
<dbReference type="AlphaFoldDB" id="A0A9X1ZF65"/>
<dbReference type="RefSeq" id="WP_248993937.1">
    <property type="nucleotide sequence ID" value="NZ_JAKIKP010000001.1"/>
</dbReference>
<proteinExistence type="predicted"/>
<dbReference type="EMBL" id="JAKIKP010000001">
    <property type="protein sequence ID" value="MCL1141249.1"/>
    <property type="molecule type" value="Genomic_DNA"/>
</dbReference>
<sequence length="229" mass="26365">MSSKPITFTTSNSIEPYFFVDQQGGIQYELLDEALTMSQLTLAGVTFATNLRALKMVRDKDIDCIINSPANTEDLFHTQSLIEYQNSVFFLTEHQLDINELDDLRRYPLVGFQNANQFLGQAFYKLSQLHPDYRELSSQKSQVLMLMNKHTEVIILEQRIFAYYLQAIMPTLKSVPKVTQVNLFPPAPRYIACHNEQTAKLVDDAITQFKQSPQYQDIMNKLTPLTQNN</sequence>
<accession>A0A9X1ZF65</accession>